<dbReference type="EMBL" id="FOGF01000055">
    <property type="protein sequence ID" value="SER46057.1"/>
    <property type="molecule type" value="Genomic_DNA"/>
</dbReference>
<dbReference type="PROSITE" id="PS50043">
    <property type="entry name" value="HTH_LUXR_2"/>
    <property type="match status" value="1"/>
</dbReference>
<dbReference type="OrthoDB" id="9780153at2"/>
<feature type="transmembrane region" description="Helical" evidence="4">
    <location>
        <begin position="6"/>
        <end position="30"/>
    </location>
</feature>
<dbReference type="PANTHER" id="PTHR44688:SF16">
    <property type="entry name" value="DNA-BINDING TRANSCRIPTIONAL ACTIVATOR DEVR_DOSR"/>
    <property type="match status" value="1"/>
</dbReference>
<dbReference type="SMART" id="SM00421">
    <property type="entry name" value="HTH_LUXR"/>
    <property type="match status" value="1"/>
</dbReference>
<evidence type="ECO:0000313" key="7">
    <source>
        <dbReference type="Proteomes" id="UP000198556"/>
    </source>
</evidence>
<keyword evidence="2" id="KW-0238">DNA-binding</keyword>
<evidence type="ECO:0000256" key="1">
    <source>
        <dbReference type="ARBA" id="ARBA00023015"/>
    </source>
</evidence>
<dbReference type="PANTHER" id="PTHR44688">
    <property type="entry name" value="DNA-BINDING TRANSCRIPTIONAL ACTIVATOR DEVR_DOSR"/>
    <property type="match status" value="1"/>
</dbReference>
<keyword evidence="4" id="KW-1133">Transmembrane helix</keyword>
<keyword evidence="7" id="KW-1185">Reference proteome</keyword>
<dbReference type="InterPro" id="IPR000792">
    <property type="entry name" value="Tscrpt_reg_LuxR_C"/>
</dbReference>
<feature type="transmembrane region" description="Helical" evidence="4">
    <location>
        <begin position="82"/>
        <end position="100"/>
    </location>
</feature>
<feature type="transmembrane region" description="Helical" evidence="4">
    <location>
        <begin position="109"/>
        <end position="127"/>
    </location>
</feature>
<dbReference type="STRING" id="137733.SAMN05421767_1554"/>
<keyword evidence="4" id="KW-0472">Membrane</keyword>
<dbReference type="PRINTS" id="PR00038">
    <property type="entry name" value="HTHLUXR"/>
</dbReference>
<dbReference type="SUPFAM" id="SSF46894">
    <property type="entry name" value="C-terminal effector domain of the bipartite response regulators"/>
    <property type="match status" value="1"/>
</dbReference>
<protein>
    <submittedName>
        <fullName evidence="6">Transcriptional regulator, LuxR family</fullName>
    </submittedName>
</protein>
<dbReference type="Pfam" id="PF00196">
    <property type="entry name" value="GerE"/>
    <property type="match status" value="1"/>
</dbReference>
<dbReference type="CDD" id="cd06170">
    <property type="entry name" value="LuxR_C_like"/>
    <property type="match status" value="1"/>
</dbReference>
<keyword evidence="4" id="KW-0812">Transmembrane</keyword>
<dbReference type="GO" id="GO:0003677">
    <property type="term" value="F:DNA binding"/>
    <property type="evidence" value="ECO:0007669"/>
    <property type="project" value="UniProtKB-KW"/>
</dbReference>
<keyword evidence="3" id="KW-0804">Transcription</keyword>
<evidence type="ECO:0000256" key="2">
    <source>
        <dbReference type="ARBA" id="ARBA00023125"/>
    </source>
</evidence>
<dbReference type="InterPro" id="IPR036388">
    <property type="entry name" value="WH-like_DNA-bd_sf"/>
</dbReference>
<feature type="domain" description="HTH luxR-type" evidence="5">
    <location>
        <begin position="254"/>
        <end position="319"/>
    </location>
</feature>
<dbReference type="Proteomes" id="UP000198556">
    <property type="component" value="Unassembled WGS sequence"/>
</dbReference>
<dbReference type="InterPro" id="IPR016032">
    <property type="entry name" value="Sig_transdc_resp-reg_C-effctor"/>
</dbReference>
<dbReference type="GO" id="GO:0006355">
    <property type="term" value="P:regulation of DNA-templated transcription"/>
    <property type="evidence" value="ECO:0007669"/>
    <property type="project" value="InterPro"/>
</dbReference>
<accession>A0A1H9PD19</accession>
<dbReference type="RefSeq" id="WP_089747941.1">
    <property type="nucleotide sequence ID" value="NZ_FOGF01000055.1"/>
</dbReference>
<evidence type="ECO:0000256" key="3">
    <source>
        <dbReference type="ARBA" id="ARBA00023163"/>
    </source>
</evidence>
<feature type="transmembrane region" description="Helical" evidence="4">
    <location>
        <begin position="204"/>
        <end position="221"/>
    </location>
</feature>
<feature type="transmembrane region" description="Helical" evidence="4">
    <location>
        <begin position="171"/>
        <end position="192"/>
    </location>
</feature>
<reference evidence="6 7" key="1">
    <citation type="submission" date="2016-10" db="EMBL/GenBank/DDBJ databases">
        <authorList>
            <person name="de Groot N.N."/>
        </authorList>
    </citation>
    <scope>NUCLEOTIDE SEQUENCE [LARGE SCALE GENOMIC DNA]</scope>
    <source>
        <strain evidence="6 7">DSM 15827</strain>
    </source>
</reference>
<gene>
    <name evidence="6" type="ORF">SAMN05421767_1554</name>
</gene>
<evidence type="ECO:0000313" key="6">
    <source>
        <dbReference type="EMBL" id="SER46057.1"/>
    </source>
</evidence>
<proteinExistence type="predicted"/>
<evidence type="ECO:0000256" key="4">
    <source>
        <dbReference type="SAM" id="Phobius"/>
    </source>
</evidence>
<name>A0A1H9PD19_9LACT</name>
<evidence type="ECO:0000259" key="5">
    <source>
        <dbReference type="PROSITE" id="PS50043"/>
    </source>
</evidence>
<feature type="transmembrane region" description="Helical" evidence="4">
    <location>
        <begin position="133"/>
        <end position="151"/>
    </location>
</feature>
<organism evidence="6 7">
    <name type="scientific">Granulicatella balaenopterae</name>
    <dbReference type="NCBI Taxonomy" id="137733"/>
    <lineage>
        <taxon>Bacteria</taxon>
        <taxon>Bacillati</taxon>
        <taxon>Bacillota</taxon>
        <taxon>Bacilli</taxon>
        <taxon>Lactobacillales</taxon>
        <taxon>Carnobacteriaceae</taxon>
        <taxon>Granulicatella</taxon>
    </lineage>
</organism>
<sequence length="319" mass="37430">MSYFFIYLLNIILLILYVTTIATTGTFFFVEKKSSYKPILFFLIIYFINFFCDDILMSMIETFNSFEHYFAEEFGGVPFTKIIFYLINNVCMVNILALVCNQKTKAKDYLIIVTITILMVIIPFLPISKLHVFLFYFPNEVFFMYIGVKLYQALKQDKVTPQYRKIAKIIVYLNMIFGSLIILEDIFIIFFVDHYNTANSVITYRNYSESLFLIIVSFLTVRYSASIYNQHQTPEPLTAVPLAEDSLSDDKFAKFCLEYRLTERESEILAHLLSKKSNQAIADELYLSIGTVKSHIHNIYSKMNISKRKELFTIFENFH</sequence>
<feature type="transmembrane region" description="Helical" evidence="4">
    <location>
        <begin position="39"/>
        <end position="60"/>
    </location>
</feature>
<dbReference type="Gene3D" id="1.10.10.10">
    <property type="entry name" value="Winged helix-like DNA-binding domain superfamily/Winged helix DNA-binding domain"/>
    <property type="match status" value="1"/>
</dbReference>
<keyword evidence="1" id="KW-0805">Transcription regulation</keyword>
<dbReference type="AlphaFoldDB" id="A0A1H9PD19"/>